<dbReference type="CDD" id="cd02537">
    <property type="entry name" value="GT8_Glycogenin"/>
    <property type="match status" value="1"/>
</dbReference>
<gene>
    <name evidence="1" type="ORF">CTAYLR_009358</name>
</gene>
<dbReference type="GO" id="GO:0016757">
    <property type="term" value="F:glycosyltransferase activity"/>
    <property type="evidence" value="ECO:0007669"/>
    <property type="project" value="InterPro"/>
</dbReference>
<dbReference type="SUPFAM" id="SSF53448">
    <property type="entry name" value="Nucleotide-diphospho-sugar transferases"/>
    <property type="match status" value="1"/>
</dbReference>
<dbReference type="AlphaFoldDB" id="A0AAD7UJN7"/>
<organism evidence="1 2">
    <name type="scientific">Chrysophaeum taylorii</name>
    <dbReference type="NCBI Taxonomy" id="2483200"/>
    <lineage>
        <taxon>Eukaryota</taxon>
        <taxon>Sar</taxon>
        <taxon>Stramenopiles</taxon>
        <taxon>Ochrophyta</taxon>
        <taxon>Pelagophyceae</taxon>
        <taxon>Pelagomonadales</taxon>
        <taxon>Pelagomonadaceae</taxon>
        <taxon>Chrysophaeum</taxon>
    </lineage>
</organism>
<dbReference type="Proteomes" id="UP001230188">
    <property type="component" value="Unassembled WGS sequence"/>
</dbReference>
<comment type="caution">
    <text evidence="1">The sequence shown here is derived from an EMBL/GenBank/DDBJ whole genome shotgun (WGS) entry which is preliminary data.</text>
</comment>
<dbReference type="InterPro" id="IPR050587">
    <property type="entry name" value="GNT1/Glycosyltrans_8"/>
</dbReference>
<reference evidence="1" key="1">
    <citation type="submission" date="2023-01" db="EMBL/GenBank/DDBJ databases">
        <title>Metagenome sequencing of chrysophaentin producing Chrysophaeum taylorii.</title>
        <authorList>
            <person name="Davison J."/>
            <person name="Bewley C."/>
        </authorList>
    </citation>
    <scope>NUCLEOTIDE SEQUENCE</scope>
    <source>
        <strain evidence="1">NIES-1699</strain>
    </source>
</reference>
<protein>
    <recommendedName>
        <fullName evidence="3">Glycosyltransferase family 8 protein</fullName>
    </recommendedName>
</protein>
<name>A0AAD7UJN7_9STRA</name>
<evidence type="ECO:0000313" key="1">
    <source>
        <dbReference type="EMBL" id="KAJ8608818.1"/>
    </source>
</evidence>
<dbReference type="Pfam" id="PF01501">
    <property type="entry name" value="Glyco_transf_8"/>
    <property type="match status" value="1"/>
</dbReference>
<evidence type="ECO:0008006" key="3">
    <source>
        <dbReference type="Google" id="ProtNLM"/>
    </source>
</evidence>
<sequence>MAFVTLLTDNSYLPGTQVLLHSLRETRTKRALVVMVTSEVSARSRAKLSSADRVIQVEPIPNPHEASDAPWQGSGYTKLRAWELEEYDRVVYIDTDAIVLEPLEELFELRVDFAAAPDVFPPDKFNAGVLVLRPSGRTFEAMMKAAPTAPSHDGGDTGFLNTFFNDWYTGPHETRLPFRYNAQRTMYWMTHVRQPGYWNSIKPIKILHFSSSPKPWEDAKKKGDLELVWWQHYAQMMMMMSVV</sequence>
<dbReference type="EMBL" id="JAQMWT010000158">
    <property type="protein sequence ID" value="KAJ8608818.1"/>
    <property type="molecule type" value="Genomic_DNA"/>
</dbReference>
<dbReference type="InterPro" id="IPR029044">
    <property type="entry name" value="Nucleotide-diphossugar_trans"/>
</dbReference>
<dbReference type="Gene3D" id="3.90.550.10">
    <property type="entry name" value="Spore Coat Polysaccharide Biosynthesis Protein SpsA, Chain A"/>
    <property type="match status" value="1"/>
</dbReference>
<dbReference type="PANTHER" id="PTHR11183">
    <property type="entry name" value="GLYCOGENIN SUBFAMILY MEMBER"/>
    <property type="match status" value="1"/>
</dbReference>
<evidence type="ECO:0000313" key="2">
    <source>
        <dbReference type="Proteomes" id="UP001230188"/>
    </source>
</evidence>
<keyword evidence="2" id="KW-1185">Reference proteome</keyword>
<dbReference type="InterPro" id="IPR002495">
    <property type="entry name" value="Glyco_trans_8"/>
</dbReference>
<proteinExistence type="predicted"/>
<accession>A0AAD7UJN7</accession>